<comment type="caution">
    <text evidence="1">The sequence shown here is derived from an EMBL/GenBank/DDBJ whole genome shotgun (WGS) entry which is preliminary data.</text>
</comment>
<keyword evidence="2" id="KW-1185">Reference proteome</keyword>
<reference evidence="1" key="1">
    <citation type="submission" date="2017-07" db="EMBL/GenBank/DDBJ databases">
        <title>Taro Niue Genome Assembly and Annotation.</title>
        <authorList>
            <person name="Atibalentja N."/>
            <person name="Keating K."/>
            <person name="Fields C.J."/>
        </authorList>
    </citation>
    <scope>NUCLEOTIDE SEQUENCE</scope>
    <source>
        <strain evidence="1">Niue_2</strain>
        <tissue evidence="1">Leaf</tissue>
    </source>
</reference>
<evidence type="ECO:0000313" key="1">
    <source>
        <dbReference type="EMBL" id="MQM15506.1"/>
    </source>
</evidence>
<sequence>MEISTVIKCPSVHTEARASISCQHEVLKLFLLCSSALTIEVEGTVVTEGGGDGGGVEVGVSDLVKVRAMEYVVGGAQVGDWMALKEDRTIEVEGTVVTEQGGGDGGGVEVGVSDLVKVRAMEV</sequence>
<name>A0A843X2W0_COLES</name>
<accession>A0A843X2W0</accession>
<dbReference type="EMBL" id="NMUH01006544">
    <property type="protein sequence ID" value="MQM15506.1"/>
    <property type="molecule type" value="Genomic_DNA"/>
</dbReference>
<proteinExistence type="predicted"/>
<dbReference type="Proteomes" id="UP000652761">
    <property type="component" value="Unassembled WGS sequence"/>
</dbReference>
<gene>
    <name evidence="1" type="ORF">Taro_048450</name>
</gene>
<protein>
    <submittedName>
        <fullName evidence="1">Uncharacterized protein</fullName>
    </submittedName>
</protein>
<dbReference type="AlphaFoldDB" id="A0A843X2W0"/>
<evidence type="ECO:0000313" key="2">
    <source>
        <dbReference type="Proteomes" id="UP000652761"/>
    </source>
</evidence>
<organism evidence="1 2">
    <name type="scientific">Colocasia esculenta</name>
    <name type="common">Wild taro</name>
    <name type="synonym">Arum esculentum</name>
    <dbReference type="NCBI Taxonomy" id="4460"/>
    <lineage>
        <taxon>Eukaryota</taxon>
        <taxon>Viridiplantae</taxon>
        <taxon>Streptophyta</taxon>
        <taxon>Embryophyta</taxon>
        <taxon>Tracheophyta</taxon>
        <taxon>Spermatophyta</taxon>
        <taxon>Magnoliopsida</taxon>
        <taxon>Liliopsida</taxon>
        <taxon>Araceae</taxon>
        <taxon>Aroideae</taxon>
        <taxon>Colocasieae</taxon>
        <taxon>Colocasia</taxon>
    </lineage>
</organism>